<dbReference type="EMBL" id="AYSL01001185">
    <property type="protein sequence ID" value="KTF06385.1"/>
    <property type="molecule type" value="Genomic_DNA"/>
</dbReference>
<evidence type="ECO:0000313" key="2">
    <source>
        <dbReference type="EMBL" id="KTF06385.1"/>
    </source>
</evidence>
<sequence>MNSVGVPARIKFFAMASATYSAAPNMVPTMISKCLLIIRLLLYLQLSSST</sequence>
<name>A0A1B6NSD0_9ZZZZ</name>
<gene>
    <name evidence="2" type="ORF">MGSAQ_002119</name>
</gene>
<comment type="caution">
    <text evidence="2">The sequence shown here is derived from an EMBL/GenBank/DDBJ whole genome shotgun (WGS) entry which is preliminary data.</text>
</comment>
<organism evidence="2">
    <name type="scientific">marine sediment metagenome</name>
    <dbReference type="NCBI Taxonomy" id="412755"/>
    <lineage>
        <taxon>unclassified sequences</taxon>
        <taxon>metagenomes</taxon>
        <taxon>ecological metagenomes</taxon>
    </lineage>
</organism>
<keyword evidence="1" id="KW-0812">Transmembrane</keyword>
<evidence type="ECO:0000256" key="1">
    <source>
        <dbReference type="SAM" id="Phobius"/>
    </source>
</evidence>
<feature type="transmembrane region" description="Helical" evidence="1">
    <location>
        <begin position="26"/>
        <end position="44"/>
    </location>
</feature>
<dbReference type="AlphaFoldDB" id="A0A1B6NSD0"/>
<keyword evidence="1" id="KW-1133">Transmembrane helix</keyword>
<protein>
    <submittedName>
        <fullName evidence="2">Uncharacterized protein</fullName>
    </submittedName>
</protein>
<proteinExistence type="predicted"/>
<accession>A0A1B6NSD0</accession>
<keyword evidence="1" id="KW-0472">Membrane</keyword>
<reference evidence="2" key="1">
    <citation type="submission" date="2013-11" db="EMBL/GenBank/DDBJ databases">
        <title>Microbial diversity, functional groups and degradation webs in Northern and Southern Mediterranean and Red Sea marine crude oil polluted sites.</title>
        <authorList>
            <person name="Daffonchio D."/>
            <person name="Mapelli F."/>
            <person name="Ferrer M."/>
            <person name="Richter M."/>
            <person name="Cherif A."/>
            <person name="Malkawi H.I."/>
            <person name="Yakimov M.M."/>
            <person name="Abdel-Fattah Y.R."/>
            <person name="Blaghen M."/>
            <person name="Golyshin P.N."/>
            <person name="Kalogerakis N."/>
            <person name="Boon N."/>
            <person name="Magagnini M."/>
            <person name="Fava F."/>
        </authorList>
    </citation>
    <scope>NUCLEOTIDE SEQUENCE</scope>
</reference>